<reference evidence="1 2" key="1">
    <citation type="submission" date="2021-05" db="EMBL/GenBank/DDBJ databases">
        <title>A Polyphasic approach of four new species of the genus Ohtaekwangia: Ohtaekwangia histidinii sp. nov., Ohtaekwangia cretensis sp. nov., Ohtaekwangia indiensis sp. nov., Ohtaekwangia reichenbachii sp. nov. from diverse environment.</title>
        <authorList>
            <person name="Octaviana S."/>
        </authorList>
    </citation>
    <scope>NUCLEOTIDE SEQUENCE [LARGE SCALE GENOMIC DNA]</scope>
    <source>
        <strain evidence="1 2">PWU4</strain>
    </source>
</reference>
<proteinExistence type="predicted"/>
<dbReference type="SUPFAM" id="SSF50998">
    <property type="entry name" value="Quinoprotein alcohol dehydrogenase-like"/>
    <property type="match status" value="1"/>
</dbReference>
<dbReference type="Proteomes" id="UP001319200">
    <property type="component" value="Unassembled WGS sequence"/>
</dbReference>
<accession>A0AAP2DM90</accession>
<dbReference type="AlphaFoldDB" id="A0AAP2DM90"/>
<comment type="caution">
    <text evidence="1">The sequence shown here is derived from an EMBL/GenBank/DDBJ whole genome shotgun (WGS) entry which is preliminary data.</text>
</comment>
<organism evidence="1 2">
    <name type="scientific">Chryseosolibacter histidini</name>
    <dbReference type="NCBI Taxonomy" id="2782349"/>
    <lineage>
        <taxon>Bacteria</taxon>
        <taxon>Pseudomonadati</taxon>
        <taxon>Bacteroidota</taxon>
        <taxon>Cytophagia</taxon>
        <taxon>Cytophagales</taxon>
        <taxon>Chryseotaleaceae</taxon>
        <taxon>Chryseosolibacter</taxon>
    </lineage>
</organism>
<protein>
    <submittedName>
        <fullName evidence="1">Uncharacterized protein</fullName>
    </submittedName>
</protein>
<sequence length="404" mass="44118">MKRILPYILLAMVAVRCKTESDVAPSSGSFIRYFGSENNLDAKLALEDENGYTLLSNVEIQEGAAFKYKIRLIHTDRNGNLQWQTNYPAFPLEVDDKSMKAASFIPLANSGYLIAGDRINADGTTDLLLLRTDLNGNMQDSVTISATDIALPAGASLHGQAVIQLEDNGSYFVALARIENGNGKDMFVARFSTQDLSIQWKRQYGAGSSSLINKLYTNTTKNLFWAGSVTSSGHADVRLVEAPKDSESPIIGDPIVSPTVDENAIDFCQAVGGWAITGSSNVNGNDDIYLLKVSNNSEVLYEKVIGFEGGRNDRGNSICPGADGGLVILGTVESEETQQDLYLTKRNAIDGELIWQVQYRGEDREEGASVRTTSDGSYLIFGTTYFGDRVRKLMLMKVKQNGQL</sequence>
<evidence type="ECO:0000313" key="1">
    <source>
        <dbReference type="EMBL" id="MBT1697482.1"/>
    </source>
</evidence>
<gene>
    <name evidence="1" type="ORF">KK083_11385</name>
</gene>
<dbReference type="InterPro" id="IPR011047">
    <property type="entry name" value="Quinoprotein_ADH-like_sf"/>
</dbReference>
<dbReference type="RefSeq" id="WP_254163352.1">
    <property type="nucleotide sequence ID" value="NZ_JAHESF010000009.1"/>
</dbReference>
<keyword evidence="2" id="KW-1185">Reference proteome</keyword>
<dbReference type="PANTHER" id="PTHR42754:SF1">
    <property type="entry name" value="LIPOPROTEIN"/>
    <property type="match status" value="1"/>
</dbReference>
<name>A0AAP2DM90_9BACT</name>
<dbReference type="EMBL" id="JAHESF010000009">
    <property type="protein sequence ID" value="MBT1697482.1"/>
    <property type="molecule type" value="Genomic_DNA"/>
</dbReference>
<dbReference type="PANTHER" id="PTHR42754">
    <property type="entry name" value="ENDOGLUCANASE"/>
    <property type="match status" value="1"/>
</dbReference>
<evidence type="ECO:0000313" key="2">
    <source>
        <dbReference type="Proteomes" id="UP001319200"/>
    </source>
</evidence>